<evidence type="ECO:0000313" key="3">
    <source>
        <dbReference type="EMBL" id="TSD15858.1"/>
    </source>
</evidence>
<dbReference type="CDD" id="cd08072">
    <property type="entry name" value="MPN_archaeal"/>
    <property type="match status" value="1"/>
</dbReference>
<dbReference type="EMBL" id="QMDX01000001">
    <property type="protein sequence ID" value="TSD15858.1"/>
    <property type="molecule type" value="Genomic_DNA"/>
</dbReference>
<organism evidence="3 4">
    <name type="scientific">Haloglomus irregulare</name>
    <dbReference type="NCBI Taxonomy" id="2234134"/>
    <lineage>
        <taxon>Archaea</taxon>
        <taxon>Methanobacteriati</taxon>
        <taxon>Methanobacteriota</taxon>
        <taxon>Stenosarchaea group</taxon>
        <taxon>Halobacteria</taxon>
        <taxon>Halobacteriales</taxon>
        <taxon>Natronomonadaceae</taxon>
        <taxon>Haloglomus</taxon>
    </lineage>
</organism>
<keyword evidence="4" id="KW-1185">Reference proteome</keyword>
<dbReference type="PROSITE" id="PS50249">
    <property type="entry name" value="MPN"/>
    <property type="match status" value="1"/>
</dbReference>
<dbReference type="GO" id="GO:0046872">
    <property type="term" value="F:metal ion binding"/>
    <property type="evidence" value="ECO:0007669"/>
    <property type="project" value="UniProtKB-KW"/>
</dbReference>
<dbReference type="GO" id="GO:0000502">
    <property type="term" value="C:proteasome complex"/>
    <property type="evidence" value="ECO:0007669"/>
    <property type="project" value="UniProtKB-KW"/>
</dbReference>
<name>A0A554NET2_9EURY</name>
<protein>
    <submittedName>
        <fullName evidence="3">Proteasome protein</fullName>
    </submittedName>
</protein>
<dbReference type="Proteomes" id="UP000319894">
    <property type="component" value="Unassembled WGS sequence"/>
</dbReference>
<dbReference type="InterPro" id="IPR037518">
    <property type="entry name" value="MPN"/>
</dbReference>
<dbReference type="OrthoDB" id="4612at2157"/>
<dbReference type="GO" id="GO:0008237">
    <property type="term" value="F:metallopeptidase activity"/>
    <property type="evidence" value="ECO:0007669"/>
    <property type="project" value="UniProtKB-KW"/>
</dbReference>
<evidence type="ECO:0000259" key="2">
    <source>
        <dbReference type="PROSITE" id="PS50249"/>
    </source>
</evidence>
<gene>
    <name evidence="3" type="ORF">DP107_01360</name>
</gene>
<dbReference type="GO" id="GO:0006508">
    <property type="term" value="P:proteolysis"/>
    <property type="evidence" value="ECO:0007669"/>
    <property type="project" value="UniProtKB-KW"/>
</dbReference>
<feature type="region of interest" description="Disordered" evidence="1">
    <location>
        <begin position="156"/>
        <end position="175"/>
    </location>
</feature>
<evidence type="ECO:0000313" key="4">
    <source>
        <dbReference type="Proteomes" id="UP000319894"/>
    </source>
</evidence>
<comment type="caution">
    <text evidence="3">The sequence shown here is derived from an EMBL/GenBank/DDBJ whole genome shotgun (WGS) entry which is preliminary data.</text>
</comment>
<dbReference type="InterPro" id="IPR058877">
    <property type="entry name" value="JAB/MPN_dom-containing"/>
</dbReference>
<feature type="compositionally biased region" description="Basic and acidic residues" evidence="1">
    <location>
        <begin position="157"/>
        <end position="175"/>
    </location>
</feature>
<dbReference type="RefSeq" id="WP_144260333.1">
    <property type="nucleotide sequence ID" value="NZ_QMDX01000001.1"/>
</dbReference>
<dbReference type="InParanoid" id="A0A554NET2"/>
<keyword evidence="3" id="KW-0647">Proteasome</keyword>
<dbReference type="Pfam" id="PF26422">
    <property type="entry name" value="Halo_JAB_MPN"/>
    <property type="match status" value="1"/>
</dbReference>
<accession>A0A554NET2</accession>
<feature type="domain" description="MPN" evidence="2">
    <location>
        <begin position="9"/>
        <end position="131"/>
    </location>
</feature>
<evidence type="ECO:0000256" key="1">
    <source>
        <dbReference type="SAM" id="MobiDB-lite"/>
    </source>
</evidence>
<proteinExistence type="predicted"/>
<dbReference type="AlphaFoldDB" id="A0A554NET2"/>
<sequence>MRLFRSSGVIGIAEAALEFALEASEDAHPNEYMGFMRGEDAQRLGLDRDGTVITDVLVIPGTETNPTSATVQEYMVPNDTRAAGSVHSHPNGVLQPSDADLMTFGKGEVHVIIGYPYGRRDWQAFDRQGEPRDLEVFDVELPEQEEFFDFTQADIDAELREESGDREDRFRGDRA</sequence>
<reference evidence="3 4" key="1">
    <citation type="submission" date="2018-06" db="EMBL/GenBank/DDBJ databases">
        <title>Natronomonas sp. F16-60 a new haloarchaeon isolated from a solar saltern of Isla Cristina, Huelva, Spain.</title>
        <authorList>
            <person name="Duran-Viseras A."/>
            <person name="Sanchez-Porro C."/>
            <person name="Ventosa A."/>
        </authorList>
    </citation>
    <scope>NUCLEOTIDE SEQUENCE [LARGE SCALE GENOMIC DNA]</scope>
    <source>
        <strain evidence="3 4">F16-60</strain>
    </source>
</reference>
<dbReference type="SUPFAM" id="SSF102712">
    <property type="entry name" value="JAB1/MPN domain"/>
    <property type="match status" value="1"/>
</dbReference>
<dbReference type="Gene3D" id="3.40.140.10">
    <property type="entry name" value="Cytidine Deaminase, domain 2"/>
    <property type="match status" value="1"/>
</dbReference>